<evidence type="ECO:0000313" key="1">
    <source>
        <dbReference type="EMBL" id="CAK7325695.1"/>
    </source>
</evidence>
<reference evidence="1 2" key="1">
    <citation type="submission" date="2024-01" db="EMBL/GenBank/DDBJ databases">
        <authorList>
            <person name="Waweru B."/>
        </authorList>
    </citation>
    <scope>NUCLEOTIDE SEQUENCE [LARGE SCALE GENOMIC DNA]</scope>
</reference>
<evidence type="ECO:0000313" key="2">
    <source>
        <dbReference type="Proteomes" id="UP001314170"/>
    </source>
</evidence>
<dbReference type="EMBL" id="CAWUPB010000850">
    <property type="protein sequence ID" value="CAK7325695.1"/>
    <property type="molecule type" value="Genomic_DNA"/>
</dbReference>
<keyword evidence="2" id="KW-1185">Reference proteome</keyword>
<dbReference type="Proteomes" id="UP001314170">
    <property type="component" value="Unassembled WGS sequence"/>
</dbReference>
<organism evidence="1 2">
    <name type="scientific">Dovyalis caffra</name>
    <dbReference type="NCBI Taxonomy" id="77055"/>
    <lineage>
        <taxon>Eukaryota</taxon>
        <taxon>Viridiplantae</taxon>
        <taxon>Streptophyta</taxon>
        <taxon>Embryophyta</taxon>
        <taxon>Tracheophyta</taxon>
        <taxon>Spermatophyta</taxon>
        <taxon>Magnoliopsida</taxon>
        <taxon>eudicotyledons</taxon>
        <taxon>Gunneridae</taxon>
        <taxon>Pentapetalae</taxon>
        <taxon>rosids</taxon>
        <taxon>fabids</taxon>
        <taxon>Malpighiales</taxon>
        <taxon>Salicaceae</taxon>
        <taxon>Flacourtieae</taxon>
        <taxon>Dovyalis</taxon>
    </lineage>
</organism>
<proteinExistence type="predicted"/>
<dbReference type="AlphaFoldDB" id="A0AAV1QY47"/>
<comment type="caution">
    <text evidence="1">The sequence shown here is derived from an EMBL/GenBank/DDBJ whole genome shotgun (WGS) entry which is preliminary data.</text>
</comment>
<protein>
    <submittedName>
        <fullName evidence="1">Uncharacterized protein</fullName>
    </submittedName>
</protein>
<sequence>MERVLSFMAIEAFGLMDFLPILGFAISSSSRVLWRSLGSSTSMRERARDELRHQTGSYNVLVSNIVVRKQRQLGQRSPNFLIPANFKV</sequence>
<name>A0AAV1QY47_9ROSI</name>
<accession>A0AAV1QY47</accession>
<gene>
    <name evidence="1" type="ORF">DCAF_LOCUS3383</name>
</gene>